<name>A0A7X5YCP9_9BACT</name>
<dbReference type="AlphaFoldDB" id="A0A7X5YCP9"/>
<evidence type="ECO:0000313" key="1">
    <source>
        <dbReference type="EMBL" id="NJC18700.1"/>
    </source>
</evidence>
<reference evidence="1 2" key="1">
    <citation type="submission" date="2020-03" db="EMBL/GenBank/DDBJ databases">
        <title>Genomic Encyclopedia of Type Strains, Phase IV (KMG-IV): sequencing the most valuable type-strain genomes for metagenomic binning, comparative biology and taxonomic classification.</title>
        <authorList>
            <person name="Goeker M."/>
        </authorList>
    </citation>
    <scope>NUCLEOTIDE SEQUENCE [LARGE SCALE GENOMIC DNA]</scope>
    <source>
        <strain evidence="1 2">DSM 105722</strain>
    </source>
</reference>
<dbReference type="EMBL" id="JAATLI010000008">
    <property type="protein sequence ID" value="NJC18700.1"/>
    <property type="molecule type" value="Genomic_DNA"/>
</dbReference>
<proteinExistence type="predicted"/>
<evidence type="ECO:0000313" key="2">
    <source>
        <dbReference type="Proteomes" id="UP000576368"/>
    </source>
</evidence>
<sequence length="150" mass="17172">MLEDKRQIDVYHRVLHPAAASPVAGIGSEVIQNQKLHRVGIVVDVDESLVGQSDGIRLFQIDRQNCVRLFRIGQFQTEGEPAVAIDLRNQPYSLPLIDVELIPIGFVSRNDFKFVFHFRERKHLVMDCHECIVLHPVAQVVRSCRTDDFK</sequence>
<protein>
    <submittedName>
        <fullName evidence="1">Uncharacterized protein</fullName>
    </submittedName>
</protein>
<accession>A0A7X5YCP9</accession>
<dbReference type="Proteomes" id="UP000576368">
    <property type="component" value="Unassembled WGS sequence"/>
</dbReference>
<gene>
    <name evidence="1" type="ORF">GGR15_002328</name>
</gene>
<comment type="caution">
    <text evidence="1">The sequence shown here is derived from an EMBL/GenBank/DDBJ whole genome shotgun (WGS) entry which is preliminary data.</text>
</comment>
<organism evidence="1 2">
    <name type="scientific">Butyricimonas paravirosa</name>
    <dbReference type="NCBI Taxonomy" id="1472417"/>
    <lineage>
        <taxon>Bacteria</taxon>
        <taxon>Pseudomonadati</taxon>
        <taxon>Bacteroidota</taxon>
        <taxon>Bacteroidia</taxon>
        <taxon>Bacteroidales</taxon>
        <taxon>Odoribacteraceae</taxon>
        <taxon>Butyricimonas</taxon>
    </lineage>
</organism>